<dbReference type="PRINTS" id="PR00367">
    <property type="entry name" value="ETHRSPELEMNT"/>
</dbReference>
<dbReference type="PROSITE" id="PS51032">
    <property type="entry name" value="AP2_ERF"/>
    <property type="match status" value="1"/>
</dbReference>
<evidence type="ECO:0000259" key="10">
    <source>
        <dbReference type="PROSITE" id="PS51032"/>
    </source>
</evidence>
<dbReference type="FunFam" id="3.30.730.10:FF:000001">
    <property type="entry name" value="Ethylene-responsive transcription factor 2"/>
    <property type="match status" value="1"/>
</dbReference>
<dbReference type="GO" id="GO:0006952">
    <property type="term" value="P:defense response"/>
    <property type="evidence" value="ECO:0007669"/>
    <property type="project" value="UniProtKB-KW"/>
</dbReference>
<dbReference type="InterPro" id="IPR001471">
    <property type="entry name" value="AP2/ERF_dom"/>
</dbReference>
<name>A0AAV1CJE3_OLDCO</name>
<evidence type="ECO:0000256" key="1">
    <source>
        <dbReference type="ARBA" id="ARBA00004123"/>
    </source>
</evidence>
<feature type="region of interest" description="Disordered" evidence="9">
    <location>
        <begin position="166"/>
        <end position="186"/>
    </location>
</feature>
<keyword evidence="6" id="KW-0010">Activator</keyword>
<dbReference type="GO" id="GO:0005634">
    <property type="term" value="C:nucleus"/>
    <property type="evidence" value="ECO:0007669"/>
    <property type="project" value="UniProtKB-SubCell"/>
</dbReference>
<evidence type="ECO:0000256" key="6">
    <source>
        <dbReference type="ARBA" id="ARBA00023159"/>
    </source>
</evidence>
<dbReference type="AlphaFoldDB" id="A0AAV1CJE3"/>
<feature type="compositionally biased region" description="Low complexity" evidence="9">
    <location>
        <begin position="57"/>
        <end position="75"/>
    </location>
</feature>
<dbReference type="SMART" id="SM00380">
    <property type="entry name" value="AP2"/>
    <property type="match status" value="1"/>
</dbReference>
<keyword evidence="2" id="KW-0936">Ethylene signaling pathway</keyword>
<evidence type="ECO:0000313" key="11">
    <source>
        <dbReference type="EMBL" id="CAI9095680.1"/>
    </source>
</evidence>
<organism evidence="11 12">
    <name type="scientific">Oldenlandia corymbosa var. corymbosa</name>
    <dbReference type="NCBI Taxonomy" id="529605"/>
    <lineage>
        <taxon>Eukaryota</taxon>
        <taxon>Viridiplantae</taxon>
        <taxon>Streptophyta</taxon>
        <taxon>Embryophyta</taxon>
        <taxon>Tracheophyta</taxon>
        <taxon>Spermatophyta</taxon>
        <taxon>Magnoliopsida</taxon>
        <taxon>eudicotyledons</taxon>
        <taxon>Gunneridae</taxon>
        <taxon>Pentapetalae</taxon>
        <taxon>asterids</taxon>
        <taxon>lamiids</taxon>
        <taxon>Gentianales</taxon>
        <taxon>Rubiaceae</taxon>
        <taxon>Rubioideae</taxon>
        <taxon>Spermacoceae</taxon>
        <taxon>Hedyotis-Oldenlandia complex</taxon>
        <taxon>Oldenlandia</taxon>
    </lineage>
</organism>
<feature type="region of interest" description="Disordered" evidence="9">
    <location>
        <begin position="44"/>
        <end position="75"/>
    </location>
</feature>
<dbReference type="SUPFAM" id="SSF54171">
    <property type="entry name" value="DNA-binding domain"/>
    <property type="match status" value="1"/>
</dbReference>
<dbReference type="InterPro" id="IPR016177">
    <property type="entry name" value="DNA-bd_dom_sf"/>
</dbReference>
<reference evidence="11" key="1">
    <citation type="submission" date="2023-03" db="EMBL/GenBank/DDBJ databases">
        <authorList>
            <person name="Julca I."/>
        </authorList>
    </citation>
    <scope>NUCLEOTIDE SEQUENCE</scope>
</reference>
<evidence type="ECO:0000313" key="12">
    <source>
        <dbReference type="Proteomes" id="UP001161247"/>
    </source>
</evidence>
<dbReference type="InterPro" id="IPR036955">
    <property type="entry name" value="AP2/ERF_dom_sf"/>
</dbReference>
<feature type="compositionally biased region" description="Low complexity" evidence="9">
    <location>
        <begin position="346"/>
        <end position="355"/>
    </location>
</feature>
<comment type="subcellular location">
    <subcellularLocation>
        <location evidence="1">Nucleus</location>
    </subcellularLocation>
</comment>
<dbReference type="InterPro" id="IPR044808">
    <property type="entry name" value="ERF_plant"/>
</dbReference>
<sequence>MMTTPTEVITLEQIKEHLFGEFSPTALFFGPDLNNCLTGTTTTTTTTTTSHHDQALSFSSNSSNNNNSSDSSFTSDASSFGYNKNSSSPSLSVCDYFSSGDEQTLLDQCLDHFSQIESDISGVHLAGNYLGYASDINFSRTDNVKTNLAKIEPVDFTDYETKPQIIDLTASPPPQPRSRKPSLKVELPPPPVKKFEWIQFSQSAPEFTCVMNVVESKPSNSQMVDNGRNKAAAVEQDHRHYRGVRQRPWGKYAAEIRDPKKRGSRVWLGTYETAIEAAKAYDRAAFKMRGTKAILNFPLEAGKHAAELRAAEAKKRQLEEAAATVAPEVKKVDVKEPEKKKRRESTSSSSSSVVKTEPKLTESNQWPFTPSSSWSAIFEQNVELMVI</sequence>
<keyword evidence="5" id="KW-0238">DNA-binding</keyword>
<feature type="region of interest" description="Disordered" evidence="9">
    <location>
        <begin position="328"/>
        <end position="368"/>
    </location>
</feature>
<evidence type="ECO:0000256" key="7">
    <source>
        <dbReference type="ARBA" id="ARBA00023163"/>
    </source>
</evidence>
<dbReference type="GO" id="GO:0000976">
    <property type="term" value="F:transcription cis-regulatory region binding"/>
    <property type="evidence" value="ECO:0007669"/>
    <property type="project" value="UniProtKB-ARBA"/>
</dbReference>
<keyword evidence="3" id="KW-0611">Plant defense</keyword>
<dbReference type="Proteomes" id="UP001161247">
    <property type="component" value="Chromosome 2"/>
</dbReference>
<dbReference type="Gene3D" id="3.30.730.10">
    <property type="entry name" value="AP2/ERF domain"/>
    <property type="match status" value="1"/>
</dbReference>
<evidence type="ECO:0000256" key="4">
    <source>
        <dbReference type="ARBA" id="ARBA00023015"/>
    </source>
</evidence>
<dbReference type="CDD" id="cd00018">
    <property type="entry name" value="AP2"/>
    <property type="match status" value="1"/>
</dbReference>
<evidence type="ECO:0000256" key="2">
    <source>
        <dbReference type="ARBA" id="ARBA00022745"/>
    </source>
</evidence>
<evidence type="ECO:0000256" key="8">
    <source>
        <dbReference type="ARBA" id="ARBA00023242"/>
    </source>
</evidence>
<protein>
    <submittedName>
        <fullName evidence="11">OLC1v1031676C1</fullName>
    </submittedName>
</protein>
<dbReference type="EMBL" id="OX459119">
    <property type="protein sequence ID" value="CAI9095680.1"/>
    <property type="molecule type" value="Genomic_DNA"/>
</dbReference>
<feature type="compositionally biased region" description="Basic and acidic residues" evidence="9">
    <location>
        <begin position="328"/>
        <end position="339"/>
    </location>
</feature>
<evidence type="ECO:0000256" key="5">
    <source>
        <dbReference type="ARBA" id="ARBA00023125"/>
    </source>
</evidence>
<dbReference type="GO" id="GO:0009873">
    <property type="term" value="P:ethylene-activated signaling pathway"/>
    <property type="evidence" value="ECO:0007669"/>
    <property type="project" value="UniProtKB-KW"/>
</dbReference>
<dbReference type="PANTHER" id="PTHR31190:SF499">
    <property type="entry name" value="ETHYLENE-RESPONSIVE TRANSCRIPTION FACTOR ERF105"/>
    <property type="match status" value="1"/>
</dbReference>
<feature type="domain" description="AP2/ERF" evidence="10">
    <location>
        <begin position="240"/>
        <end position="298"/>
    </location>
</feature>
<evidence type="ECO:0000256" key="9">
    <source>
        <dbReference type="SAM" id="MobiDB-lite"/>
    </source>
</evidence>
<evidence type="ECO:0000256" key="3">
    <source>
        <dbReference type="ARBA" id="ARBA00022821"/>
    </source>
</evidence>
<dbReference type="Pfam" id="PF00847">
    <property type="entry name" value="AP2"/>
    <property type="match status" value="1"/>
</dbReference>
<dbReference type="PANTHER" id="PTHR31190">
    <property type="entry name" value="DNA-BINDING DOMAIN"/>
    <property type="match status" value="1"/>
</dbReference>
<accession>A0AAV1CJE3</accession>
<keyword evidence="12" id="KW-1185">Reference proteome</keyword>
<proteinExistence type="predicted"/>
<gene>
    <name evidence="11" type="ORF">OLC1_LOCUS6598</name>
</gene>
<dbReference type="GO" id="GO:0003700">
    <property type="term" value="F:DNA-binding transcription factor activity"/>
    <property type="evidence" value="ECO:0007669"/>
    <property type="project" value="InterPro"/>
</dbReference>
<keyword evidence="4" id="KW-0805">Transcription regulation</keyword>
<keyword evidence="7" id="KW-0804">Transcription</keyword>
<keyword evidence="8" id="KW-0539">Nucleus</keyword>